<dbReference type="SUPFAM" id="SSF51735">
    <property type="entry name" value="NAD(P)-binding Rossmann-fold domains"/>
    <property type="match status" value="1"/>
</dbReference>
<keyword evidence="7" id="KW-1185">Reference proteome</keyword>
<comment type="similarity">
    <text evidence="1 4">Belongs to the short-chain dehydrogenases/reductases (SDR) family.</text>
</comment>
<evidence type="ECO:0000256" key="4">
    <source>
        <dbReference type="RuleBase" id="RU000363"/>
    </source>
</evidence>
<proteinExistence type="inferred from homology"/>
<dbReference type="GO" id="GO:0016491">
    <property type="term" value="F:oxidoreductase activity"/>
    <property type="evidence" value="ECO:0007669"/>
    <property type="project" value="UniProtKB-KW"/>
</dbReference>
<evidence type="ECO:0000256" key="1">
    <source>
        <dbReference type="ARBA" id="ARBA00006484"/>
    </source>
</evidence>
<comment type="caution">
    <text evidence="6">The sequence shown here is derived from an EMBL/GenBank/DDBJ whole genome shotgun (WGS) entry which is preliminary data.</text>
</comment>
<dbReference type="Proteomes" id="UP001230156">
    <property type="component" value="Unassembled WGS sequence"/>
</dbReference>
<organism evidence="6 7">
    <name type="scientific">Dongia sedimenti</name>
    <dbReference type="NCBI Taxonomy" id="3064282"/>
    <lineage>
        <taxon>Bacteria</taxon>
        <taxon>Pseudomonadati</taxon>
        <taxon>Pseudomonadota</taxon>
        <taxon>Alphaproteobacteria</taxon>
        <taxon>Rhodospirillales</taxon>
        <taxon>Dongiaceae</taxon>
        <taxon>Dongia</taxon>
    </lineage>
</organism>
<gene>
    <name evidence="6" type="ORF">Q8A70_03100</name>
</gene>
<dbReference type="PANTHER" id="PTHR24321:SF8">
    <property type="entry name" value="ESTRADIOL 17-BETA-DEHYDROGENASE 8-RELATED"/>
    <property type="match status" value="1"/>
</dbReference>
<dbReference type="InterPro" id="IPR036291">
    <property type="entry name" value="NAD(P)-bd_dom_sf"/>
</dbReference>
<dbReference type="PRINTS" id="PR00081">
    <property type="entry name" value="GDHRDH"/>
</dbReference>
<evidence type="ECO:0000313" key="6">
    <source>
        <dbReference type="EMBL" id="MDQ7246632.1"/>
    </source>
</evidence>
<evidence type="ECO:0000313" key="7">
    <source>
        <dbReference type="Proteomes" id="UP001230156"/>
    </source>
</evidence>
<protein>
    <submittedName>
        <fullName evidence="6">SDR family oxidoreductase</fullName>
        <ecNumber evidence="6">1.-.-.-</ecNumber>
    </submittedName>
</protein>
<feature type="domain" description="Ketoreductase" evidence="5">
    <location>
        <begin position="11"/>
        <end position="189"/>
    </location>
</feature>
<dbReference type="RefSeq" id="WP_379954023.1">
    <property type="nucleotide sequence ID" value="NZ_JAUYVI010000001.1"/>
</dbReference>
<dbReference type="EC" id="1.-.-.-" evidence="6"/>
<dbReference type="PRINTS" id="PR00080">
    <property type="entry name" value="SDRFAMILY"/>
</dbReference>
<evidence type="ECO:0000259" key="5">
    <source>
        <dbReference type="SMART" id="SM00822"/>
    </source>
</evidence>
<sequence length="251" mass="26799">MSLRYIDQEDYTVAIVGGASGIGLEAARFLNGQGVRVAVLDRNKDGVASAAKELGPKAFGVAVDITDWDQTKAAIDSVAQQFGKIDALVNCAAIVGKTNLPTHEVEIENFDECYRINLRGAFLLSKAVVPHMLKRKYGRILHIASIAGKEGNAGMLAYSATKAGLIGLVKVMGKDYAETGITVNGLAPAVIRTPMVAAMPQQQVDYMTAKIPMKRVGELREAAEMIAWIVSPACSFTTGFTFDLTGGRAVY</sequence>
<dbReference type="PROSITE" id="PS00061">
    <property type="entry name" value="ADH_SHORT"/>
    <property type="match status" value="1"/>
</dbReference>
<dbReference type="InterPro" id="IPR020904">
    <property type="entry name" value="Sc_DH/Rdtase_CS"/>
</dbReference>
<evidence type="ECO:0000256" key="3">
    <source>
        <dbReference type="ARBA" id="ARBA00023027"/>
    </source>
</evidence>
<dbReference type="InterPro" id="IPR002347">
    <property type="entry name" value="SDR_fam"/>
</dbReference>
<dbReference type="SMART" id="SM00822">
    <property type="entry name" value="PKS_KR"/>
    <property type="match status" value="1"/>
</dbReference>
<dbReference type="Pfam" id="PF00106">
    <property type="entry name" value="adh_short"/>
    <property type="match status" value="1"/>
</dbReference>
<name>A0ABU0YFZ2_9PROT</name>
<dbReference type="PANTHER" id="PTHR24321">
    <property type="entry name" value="DEHYDROGENASES, SHORT CHAIN"/>
    <property type="match status" value="1"/>
</dbReference>
<reference evidence="7" key="1">
    <citation type="submission" date="2023-08" db="EMBL/GenBank/DDBJ databases">
        <title>Rhodospirillaceae gen. nov., a novel taxon isolated from the Yangtze River Yuezi River estuary sludge.</title>
        <authorList>
            <person name="Ruan L."/>
        </authorList>
    </citation>
    <scope>NUCLEOTIDE SEQUENCE [LARGE SCALE GENOMIC DNA]</scope>
    <source>
        <strain evidence="7">R-7</strain>
    </source>
</reference>
<accession>A0ABU0YFZ2</accession>
<keyword evidence="2 6" id="KW-0560">Oxidoreductase</keyword>
<dbReference type="Gene3D" id="3.40.50.720">
    <property type="entry name" value="NAD(P)-binding Rossmann-like Domain"/>
    <property type="match status" value="1"/>
</dbReference>
<evidence type="ECO:0000256" key="2">
    <source>
        <dbReference type="ARBA" id="ARBA00023002"/>
    </source>
</evidence>
<dbReference type="EMBL" id="JAUYVI010000001">
    <property type="protein sequence ID" value="MDQ7246632.1"/>
    <property type="molecule type" value="Genomic_DNA"/>
</dbReference>
<dbReference type="CDD" id="cd05233">
    <property type="entry name" value="SDR_c"/>
    <property type="match status" value="1"/>
</dbReference>
<dbReference type="InterPro" id="IPR057326">
    <property type="entry name" value="KR_dom"/>
</dbReference>
<keyword evidence="3" id="KW-0520">NAD</keyword>